<organism evidence="2 3">
    <name type="scientific">Thermomonas aquatica</name>
    <dbReference type="NCBI Taxonomy" id="2202149"/>
    <lineage>
        <taxon>Bacteria</taxon>
        <taxon>Pseudomonadati</taxon>
        <taxon>Pseudomonadota</taxon>
        <taxon>Gammaproteobacteria</taxon>
        <taxon>Lysobacterales</taxon>
        <taxon>Lysobacteraceae</taxon>
        <taxon>Thermomonas</taxon>
    </lineage>
</organism>
<gene>
    <name evidence="2" type="ORF">FHQ07_05730</name>
</gene>
<dbReference type="EMBL" id="CP040871">
    <property type="protein sequence ID" value="QDA56852.1"/>
    <property type="molecule type" value="Genomic_DNA"/>
</dbReference>
<dbReference type="OrthoDB" id="3611744at2"/>
<dbReference type="AlphaFoldDB" id="A0A5B7ZST9"/>
<evidence type="ECO:0000256" key="1">
    <source>
        <dbReference type="SAM" id="MobiDB-lite"/>
    </source>
</evidence>
<accession>A0A5B7ZST9</accession>
<sequence>MKVVISQPMLFPWIGLLEQIRLADIYVHYTDVQFSKGSFVNRVQIKTAAGPRWMTVPLADLHLGQRINQVRASDKRAWREEHLALLTGAYRDAPYRDAMIDLVRGVYARDYADLGGLAAESLLALCGYYDLGRDCRFVDVAQLDISGSGSSRVLDIVRSLGGTVYVTGHGAARYLDHAAFDRAGISVEYMDYAKAHYPQLHGEFTPFVSALDLVANAGPRGGEFIRPRTTPWKDFPTHERDRALSG</sequence>
<reference evidence="2 3" key="1">
    <citation type="submission" date="2019-06" db="EMBL/GenBank/DDBJ databases">
        <title>Thermomonas aquatica sp. nov., isolated from an industrial wastewater treatment plant.</title>
        <authorList>
            <person name="Jeon J.H."/>
            <person name="Park D.-S."/>
        </authorList>
    </citation>
    <scope>NUCLEOTIDE SEQUENCE [LARGE SCALE GENOMIC DNA]</scope>
    <source>
        <strain evidence="2 3">SY21</strain>
    </source>
</reference>
<proteinExistence type="predicted"/>
<feature type="compositionally biased region" description="Basic and acidic residues" evidence="1">
    <location>
        <begin position="235"/>
        <end position="246"/>
    </location>
</feature>
<dbReference type="Pfam" id="PF08889">
    <property type="entry name" value="WbqC"/>
    <property type="match status" value="1"/>
</dbReference>
<protein>
    <submittedName>
        <fullName evidence="2">WbqC family protein</fullName>
    </submittedName>
</protein>
<name>A0A5B7ZST9_9GAMM</name>
<evidence type="ECO:0000313" key="3">
    <source>
        <dbReference type="Proteomes" id="UP000308149"/>
    </source>
</evidence>
<dbReference type="RefSeq" id="WP_139715904.1">
    <property type="nucleotide sequence ID" value="NZ_CP040871.1"/>
</dbReference>
<dbReference type="Proteomes" id="UP000308149">
    <property type="component" value="Chromosome"/>
</dbReference>
<evidence type="ECO:0000313" key="2">
    <source>
        <dbReference type="EMBL" id="QDA56852.1"/>
    </source>
</evidence>
<keyword evidence="3" id="KW-1185">Reference proteome</keyword>
<dbReference type="KEGG" id="thes:FHQ07_05730"/>
<dbReference type="InterPro" id="IPR014985">
    <property type="entry name" value="WbqC"/>
</dbReference>
<feature type="region of interest" description="Disordered" evidence="1">
    <location>
        <begin position="226"/>
        <end position="246"/>
    </location>
</feature>